<dbReference type="SUPFAM" id="SSF103473">
    <property type="entry name" value="MFS general substrate transporter"/>
    <property type="match status" value="1"/>
</dbReference>
<evidence type="ECO:0000256" key="2">
    <source>
        <dbReference type="ARBA" id="ARBA00010139"/>
    </source>
</evidence>
<dbReference type="Pfam" id="PF05978">
    <property type="entry name" value="UNC-93"/>
    <property type="match status" value="1"/>
</dbReference>
<dbReference type="Gene3D" id="3.50.50.60">
    <property type="entry name" value="FAD/NAD(P)-binding domain"/>
    <property type="match status" value="3"/>
</dbReference>
<comment type="similarity">
    <text evidence="2">Belongs to the FAD-binding monooxygenase family.</text>
</comment>
<evidence type="ECO:0000256" key="6">
    <source>
        <dbReference type="SAM" id="Phobius"/>
    </source>
</evidence>
<feature type="transmembrane region" description="Helical" evidence="6">
    <location>
        <begin position="935"/>
        <end position="953"/>
    </location>
</feature>
<accession>A0AAN6V447</accession>
<feature type="transmembrane region" description="Helical" evidence="6">
    <location>
        <begin position="637"/>
        <end position="662"/>
    </location>
</feature>
<evidence type="ECO:0000313" key="7">
    <source>
        <dbReference type="EMBL" id="KAK4144404.1"/>
    </source>
</evidence>
<evidence type="ECO:0000256" key="1">
    <source>
        <dbReference type="ARBA" id="ARBA00004141"/>
    </source>
</evidence>
<dbReference type="InterPro" id="IPR036259">
    <property type="entry name" value="MFS_trans_sf"/>
</dbReference>
<keyword evidence="5 6" id="KW-0472">Membrane</keyword>
<feature type="transmembrane region" description="Helical" evidence="6">
    <location>
        <begin position="796"/>
        <end position="818"/>
    </location>
</feature>
<reference evidence="7" key="1">
    <citation type="journal article" date="2023" name="Mol. Phylogenet. Evol.">
        <title>Genome-scale phylogeny and comparative genomics of the fungal order Sordariales.</title>
        <authorList>
            <person name="Hensen N."/>
            <person name="Bonometti L."/>
            <person name="Westerberg I."/>
            <person name="Brannstrom I.O."/>
            <person name="Guillou S."/>
            <person name="Cros-Aarteil S."/>
            <person name="Calhoun S."/>
            <person name="Haridas S."/>
            <person name="Kuo A."/>
            <person name="Mondo S."/>
            <person name="Pangilinan J."/>
            <person name="Riley R."/>
            <person name="LaButti K."/>
            <person name="Andreopoulos B."/>
            <person name="Lipzen A."/>
            <person name="Chen C."/>
            <person name="Yan M."/>
            <person name="Daum C."/>
            <person name="Ng V."/>
            <person name="Clum A."/>
            <person name="Steindorff A."/>
            <person name="Ohm R.A."/>
            <person name="Martin F."/>
            <person name="Silar P."/>
            <person name="Natvig D.O."/>
            <person name="Lalanne C."/>
            <person name="Gautier V."/>
            <person name="Ament-Velasquez S.L."/>
            <person name="Kruys A."/>
            <person name="Hutchinson M.I."/>
            <person name="Powell A.J."/>
            <person name="Barry K."/>
            <person name="Miller A.N."/>
            <person name="Grigoriev I.V."/>
            <person name="Debuchy R."/>
            <person name="Gladieux P."/>
            <person name="Hiltunen Thoren M."/>
            <person name="Johannesson H."/>
        </authorList>
    </citation>
    <scope>NUCLEOTIDE SEQUENCE</scope>
    <source>
        <strain evidence="7">CBS 141.50</strain>
    </source>
</reference>
<dbReference type="InterPro" id="IPR051209">
    <property type="entry name" value="FAD-bind_Monooxygenase_sf"/>
</dbReference>
<feature type="transmembrane region" description="Helical" evidence="6">
    <location>
        <begin position="765"/>
        <end position="790"/>
    </location>
</feature>
<dbReference type="AlphaFoldDB" id="A0AAN6V447"/>
<evidence type="ECO:0000256" key="3">
    <source>
        <dbReference type="ARBA" id="ARBA00022692"/>
    </source>
</evidence>
<protein>
    <submittedName>
        <fullName evidence="7">Uncharacterized protein</fullName>
    </submittedName>
</protein>
<feature type="transmembrane region" description="Helical" evidence="6">
    <location>
        <begin position="674"/>
        <end position="695"/>
    </location>
</feature>
<feature type="transmembrane region" description="Helical" evidence="6">
    <location>
        <begin position="606"/>
        <end position="625"/>
    </location>
</feature>
<dbReference type="Pfam" id="PF13450">
    <property type="entry name" value="NAD_binding_8"/>
    <property type="match status" value="1"/>
</dbReference>
<evidence type="ECO:0000256" key="5">
    <source>
        <dbReference type="ARBA" id="ARBA00023136"/>
    </source>
</evidence>
<reference evidence="7" key="2">
    <citation type="submission" date="2023-05" db="EMBL/GenBank/DDBJ databases">
        <authorList>
            <consortium name="Lawrence Berkeley National Laboratory"/>
            <person name="Steindorff A."/>
            <person name="Hensen N."/>
            <person name="Bonometti L."/>
            <person name="Westerberg I."/>
            <person name="Brannstrom I.O."/>
            <person name="Guillou S."/>
            <person name="Cros-Aarteil S."/>
            <person name="Calhoun S."/>
            <person name="Haridas S."/>
            <person name="Kuo A."/>
            <person name="Mondo S."/>
            <person name="Pangilinan J."/>
            <person name="Riley R."/>
            <person name="Labutti K."/>
            <person name="Andreopoulos B."/>
            <person name="Lipzen A."/>
            <person name="Chen C."/>
            <person name="Yanf M."/>
            <person name="Daum C."/>
            <person name="Ng V."/>
            <person name="Clum A."/>
            <person name="Ohm R."/>
            <person name="Martin F."/>
            <person name="Silar P."/>
            <person name="Natvig D."/>
            <person name="Lalanne C."/>
            <person name="Gautier V."/>
            <person name="Ament-Velasquez S.L."/>
            <person name="Kruys A."/>
            <person name="Hutchinson M.I."/>
            <person name="Powell A.J."/>
            <person name="Barry K."/>
            <person name="Miller A.N."/>
            <person name="Grigoriev I.V."/>
            <person name="Debuchy R."/>
            <person name="Gladieux P."/>
            <person name="Thoren M.H."/>
            <person name="Johannesson H."/>
        </authorList>
    </citation>
    <scope>NUCLEOTIDE SEQUENCE</scope>
    <source>
        <strain evidence="7">CBS 141.50</strain>
    </source>
</reference>
<keyword evidence="8" id="KW-1185">Reference proteome</keyword>
<dbReference type="InterPro" id="IPR036188">
    <property type="entry name" value="FAD/NAD-bd_sf"/>
</dbReference>
<dbReference type="GeneID" id="87820211"/>
<dbReference type="EMBL" id="MU853577">
    <property type="protein sequence ID" value="KAK4144404.1"/>
    <property type="molecule type" value="Genomic_DNA"/>
</dbReference>
<feature type="transmembrane region" description="Helical" evidence="6">
    <location>
        <begin position="548"/>
        <end position="568"/>
    </location>
</feature>
<feature type="transmembrane region" description="Helical" evidence="6">
    <location>
        <begin position="707"/>
        <end position="727"/>
    </location>
</feature>
<dbReference type="InterPro" id="IPR010291">
    <property type="entry name" value="Ion_channel_UNC-93"/>
</dbReference>
<proteinExistence type="inferred from homology"/>
<name>A0AAN6V447_9PEZI</name>
<dbReference type="PANTHER" id="PTHR42877">
    <property type="entry name" value="L-ORNITHINE N(5)-MONOOXYGENASE-RELATED"/>
    <property type="match status" value="1"/>
</dbReference>
<evidence type="ECO:0000313" key="8">
    <source>
        <dbReference type="Proteomes" id="UP001302676"/>
    </source>
</evidence>
<sequence length="984" mass="109652">MLPEVGQLHIVNLRLNPSPLSLDYRFPRMACAFTVNIGSTEMQLVDHYIDEPRPLRLGIIGGGLAGVLAGILLPAKVPNLELVIYEKNKDFGGTWLENVYPGVRCDIPSHVYQATFEPKHDWSDQFAHGPEIRAYWQGVARKYDVYRFAKFQHQVDDAAWDAEKGVWRLRVRDLTKGDGQGEAQGEGAVIEDEVDILFTAIGRFNAWQLPDYPGSNEYQGVLRHASHWDPSFDPAGKKVAVIGNGASGIQLVANLQKTVAHLDHYARNKTWIAASWAGDERTLEAQPIPEDKRELFARDPQAYLAFRKELEDKYWRRFSSFLRGSDLSRDLRTQFTDMMRQRLARKPELLEHMVPDFSPNCRRLTPGPGYLEALTADNASYIRTPIRRFTTTGIETEDGEHREVDAIFCATGANSDLVPPFPIRSHGRSLRDLWKQADGNGNGNEGENQEEANTYGYPYTYLGIATPDFPNLFFVHGPHGTGPSGTVPHSVETQLTYLAQLLRKVGREGIKSLSPTRAATDDFQEYADAFFAQTVLADGCIRWYRSTFYNMTILGLCNLAAPGIWGAMNSLGAGGAASPRLVNAANALTFCLMVVSCYLSSALVHYIGIKGALIFGTLGYAPYAAGLYTNNRFGTEWLTLFGAALCGISAGVFWMAEAAIAIAYPEPWNRGKALGYWLTYRLSGQILGGAINLGLNADRDQAGQVSYTVFLVFIALQAAGPVVGLFLNSPGKVERKDGKKVSLEIVRDPWFEIGQTTRLFFTREFLLIVLFIGQAVFSEAVFFTYLALWFSVRARALGSFLSGIVAVIAGNILGHWLDRTKIALKTRARGAFWTLIVLQGAWWLWATVLVTRFHRTRDSFDWTSPGFGSAFAVFLFLTLGFQVNYLFLYFIIHNLSRDEAEVIRYAALLRGTESAWQALSYGLTSLTVFGEVGGVYMNFGLWAVAVFPAWLVVKHFGAQKDQTALDQDTPIRQDRNSYQSNTKT</sequence>
<feature type="transmembrane region" description="Helical" evidence="6">
    <location>
        <begin position="830"/>
        <end position="850"/>
    </location>
</feature>
<evidence type="ECO:0000256" key="4">
    <source>
        <dbReference type="ARBA" id="ARBA00022989"/>
    </source>
</evidence>
<dbReference type="RefSeq" id="XP_062637775.1">
    <property type="nucleotide sequence ID" value="XM_062783598.1"/>
</dbReference>
<dbReference type="Proteomes" id="UP001302676">
    <property type="component" value="Unassembled WGS sequence"/>
</dbReference>
<organism evidence="7 8">
    <name type="scientific">Dichotomopilus funicola</name>
    <dbReference type="NCBI Taxonomy" id="1934379"/>
    <lineage>
        <taxon>Eukaryota</taxon>
        <taxon>Fungi</taxon>
        <taxon>Dikarya</taxon>
        <taxon>Ascomycota</taxon>
        <taxon>Pezizomycotina</taxon>
        <taxon>Sordariomycetes</taxon>
        <taxon>Sordariomycetidae</taxon>
        <taxon>Sordariales</taxon>
        <taxon>Chaetomiaceae</taxon>
        <taxon>Dichotomopilus</taxon>
    </lineage>
</organism>
<keyword evidence="4 6" id="KW-1133">Transmembrane helix</keyword>
<feature type="transmembrane region" description="Helical" evidence="6">
    <location>
        <begin position="870"/>
        <end position="890"/>
    </location>
</feature>
<dbReference type="PANTHER" id="PTHR42877:SF6">
    <property type="entry name" value="MONOOXYGENASE, PUTATIVE (AFU_ORTHOLOGUE AFUA_3G15050)-RELATED"/>
    <property type="match status" value="1"/>
</dbReference>
<comment type="caution">
    <text evidence="7">The sequence shown here is derived from an EMBL/GenBank/DDBJ whole genome shotgun (WGS) entry which is preliminary data.</text>
</comment>
<keyword evidence="3 6" id="KW-0812">Transmembrane</keyword>
<gene>
    <name evidence="7" type="ORF">C8A04DRAFT_36653</name>
</gene>
<comment type="subcellular location">
    <subcellularLocation>
        <location evidence="1">Membrane</location>
        <topology evidence="1">Multi-pass membrane protein</topology>
    </subcellularLocation>
</comment>
<dbReference type="GO" id="GO:0016020">
    <property type="term" value="C:membrane"/>
    <property type="evidence" value="ECO:0007669"/>
    <property type="project" value="UniProtKB-SubCell"/>
</dbReference>
<dbReference type="SUPFAM" id="SSF51905">
    <property type="entry name" value="FAD/NAD(P)-binding domain"/>
    <property type="match status" value="2"/>
</dbReference>
<feature type="transmembrane region" description="Helical" evidence="6">
    <location>
        <begin position="580"/>
        <end position="599"/>
    </location>
</feature>